<sequence length="320" mass="35802">MIDELDLYTHPDATVDIKNALKVLNEQVKIVEGLEHAKARLESTSSLDSNTLSKCNVFVRHVNNCTAGSSFDSEVRKLNLAELAFCSISFEERRLKSVAGHFAASNIQAYITTSRVSCLDRPEVFARLKRLSVESTGQRFHEIYTAKQAAHDCSWQSAGTSSNELLNDTSPSPKPATTAKQLGAFEFPTARWRNIDNVFPKQTADAIHRAPQRFVDSDITDCVRSSFPRDQSDGDAIIWMDLDHLAMLSLLRDTRRGIRTSMVRDIFGDAIANAMEESDLRKWEKRNGSIDTTACVRAKVFCHIELRIGCDSAIAKKLFN</sequence>
<dbReference type="EMBL" id="JBGNUJ010000012">
    <property type="protein sequence ID" value="KAL3952373.1"/>
    <property type="molecule type" value="Genomic_DNA"/>
</dbReference>
<keyword evidence="2" id="KW-1185">Reference proteome</keyword>
<gene>
    <name evidence="1" type="ORF">ACCO45_012316</name>
</gene>
<evidence type="ECO:0000313" key="1">
    <source>
        <dbReference type="EMBL" id="KAL3952373.1"/>
    </source>
</evidence>
<name>A0ACC4DAR7_PURLI</name>
<evidence type="ECO:0000313" key="2">
    <source>
        <dbReference type="Proteomes" id="UP001638806"/>
    </source>
</evidence>
<organism evidence="1 2">
    <name type="scientific">Purpureocillium lilacinum</name>
    <name type="common">Paecilomyces lilacinus</name>
    <dbReference type="NCBI Taxonomy" id="33203"/>
    <lineage>
        <taxon>Eukaryota</taxon>
        <taxon>Fungi</taxon>
        <taxon>Dikarya</taxon>
        <taxon>Ascomycota</taxon>
        <taxon>Pezizomycotina</taxon>
        <taxon>Sordariomycetes</taxon>
        <taxon>Hypocreomycetidae</taxon>
        <taxon>Hypocreales</taxon>
        <taxon>Ophiocordycipitaceae</taxon>
        <taxon>Purpureocillium</taxon>
    </lineage>
</organism>
<proteinExistence type="predicted"/>
<accession>A0ACC4DAR7</accession>
<reference evidence="1" key="1">
    <citation type="submission" date="2024-12" db="EMBL/GenBank/DDBJ databases">
        <title>Comparative genomics and development of molecular markers within Purpureocillium lilacinum and among Purpureocillium species.</title>
        <authorList>
            <person name="Yeh Z.-Y."/>
            <person name="Ni N.-T."/>
            <person name="Lo P.-H."/>
            <person name="Mushyakhwo K."/>
            <person name="Lin C.-F."/>
            <person name="Nai Y.-S."/>
        </authorList>
    </citation>
    <scope>NUCLEOTIDE SEQUENCE</scope>
    <source>
        <strain evidence="1">NCHU-NPUST-175</strain>
    </source>
</reference>
<dbReference type="Proteomes" id="UP001638806">
    <property type="component" value="Unassembled WGS sequence"/>
</dbReference>
<protein>
    <submittedName>
        <fullName evidence="1">Uncharacterized protein</fullName>
    </submittedName>
</protein>
<comment type="caution">
    <text evidence="1">The sequence shown here is derived from an EMBL/GenBank/DDBJ whole genome shotgun (WGS) entry which is preliminary data.</text>
</comment>